<dbReference type="Pfam" id="PF17854">
    <property type="entry name" value="FtsK_alpha"/>
    <property type="match status" value="1"/>
</dbReference>
<name>A0A2K3QST1_ENTGA</name>
<comment type="subcellular location">
    <subcellularLocation>
        <location evidence="1">Membrane</location>
        <topology evidence="1">Multi-pass membrane protein</topology>
    </subcellularLocation>
</comment>
<evidence type="ECO:0000313" key="16">
    <source>
        <dbReference type="Proteomes" id="UP000516696"/>
    </source>
</evidence>
<feature type="transmembrane region" description="Helical" evidence="11">
    <location>
        <begin position="60"/>
        <end position="77"/>
    </location>
</feature>
<feature type="transmembrane region" description="Helical" evidence="11">
    <location>
        <begin position="21"/>
        <end position="40"/>
    </location>
</feature>
<reference evidence="15 16" key="1">
    <citation type="submission" date="2020-03" db="EMBL/GenBank/DDBJ databases">
        <title>Characterization of ganglioside-mimicking enterococci.</title>
        <authorList>
            <person name="Patry R.T."/>
            <person name="Nothaft H."/>
            <person name="Bridger R."/>
            <person name="Shajahan A."/>
            <person name="Huynh S."/>
            <person name="Sanchez S."/>
            <person name="Azadi P."/>
            <person name="Cooper K."/>
            <person name="Miller W.G."/>
            <person name="Parker C.T."/>
            <person name="Wells L."/>
            <person name="Szymanski C.M."/>
        </authorList>
    </citation>
    <scope>NUCLEOTIDE SEQUENCE [LARGE SCALE GENOMIC DNA]</scope>
    <source>
        <strain evidence="15 16">EGM181</strain>
    </source>
</reference>
<dbReference type="CDD" id="cd01127">
    <property type="entry name" value="TrwB_TraG_TraD_VirD4"/>
    <property type="match status" value="1"/>
</dbReference>
<dbReference type="GO" id="GO:0003677">
    <property type="term" value="F:DNA binding"/>
    <property type="evidence" value="ECO:0007669"/>
    <property type="project" value="UniProtKB-KW"/>
</dbReference>
<dbReference type="Proteomes" id="UP000516696">
    <property type="component" value="Chromosome"/>
</dbReference>
<evidence type="ECO:0000313" key="14">
    <source>
        <dbReference type="EMBL" id="MDL4934435.1"/>
    </source>
</evidence>
<dbReference type="Pfam" id="PF09397">
    <property type="entry name" value="FtsK_gamma"/>
    <property type="match status" value="1"/>
</dbReference>
<evidence type="ECO:0000256" key="8">
    <source>
        <dbReference type="ARBA" id="ARBA00025923"/>
    </source>
</evidence>
<dbReference type="PROSITE" id="PS50901">
    <property type="entry name" value="FTSK"/>
    <property type="match status" value="1"/>
</dbReference>
<evidence type="ECO:0000256" key="9">
    <source>
        <dbReference type="PROSITE-ProRule" id="PRU00289"/>
    </source>
</evidence>
<feature type="binding site" evidence="9">
    <location>
        <begin position="473"/>
        <end position="480"/>
    </location>
    <ligand>
        <name>ATP</name>
        <dbReference type="ChEBI" id="CHEBI:30616"/>
    </ligand>
</feature>
<feature type="domain" description="FtsK" evidence="12">
    <location>
        <begin position="455"/>
        <end position="652"/>
    </location>
</feature>
<dbReference type="GO" id="GO:0007059">
    <property type="term" value="P:chromosome segregation"/>
    <property type="evidence" value="ECO:0007669"/>
    <property type="project" value="UniProtKB-KW"/>
</dbReference>
<reference evidence="13 17" key="2">
    <citation type="submission" date="2020-06" db="EMBL/GenBank/DDBJ databases">
        <title>Crossreactivity between MHC class I-restricted antigens from cancer cells and an enterococcal bacteriophage.</title>
        <authorList>
            <person name="Fluckiger A."/>
            <person name="Daillere R."/>
            <person name="Sassi M."/>
            <person name="Cattoir V."/>
            <person name="Kroemer G."/>
            <person name="Zitvogel L."/>
        </authorList>
    </citation>
    <scope>NUCLEOTIDE SEQUENCE [LARGE SCALE GENOMIC DNA]</scope>
    <source>
        <strain evidence="13 17">EG4</strain>
    </source>
</reference>
<dbReference type="SMART" id="SM00843">
    <property type="entry name" value="Ftsk_gamma"/>
    <property type="match status" value="1"/>
</dbReference>
<dbReference type="SUPFAM" id="SSF52540">
    <property type="entry name" value="P-loop containing nucleoside triphosphate hydrolases"/>
    <property type="match status" value="1"/>
</dbReference>
<dbReference type="GO" id="GO:0016020">
    <property type="term" value="C:membrane"/>
    <property type="evidence" value="ECO:0007669"/>
    <property type="project" value="UniProtKB-SubCell"/>
</dbReference>
<evidence type="ECO:0000256" key="3">
    <source>
        <dbReference type="ARBA" id="ARBA00020887"/>
    </source>
</evidence>
<evidence type="ECO:0000313" key="18">
    <source>
        <dbReference type="Proteomes" id="UP001241571"/>
    </source>
</evidence>
<evidence type="ECO:0000256" key="11">
    <source>
        <dbReference type="SAM" id="Phobius"/>
    </source>
</evidence>
<feature type="compositionally biased region" description="Low complexity" evidence="10">
    <location>
        <begin position="282"/>
        <end position="291"/>
    </location>
</feature>
<keyword evidence="7" id="KW-0238">DNA-binding</keyword>
<dbReference type="InterPro" id="IPR002543">
    <property type="entry name" value="FtsK_dom"/>
</dbReference>
<keyword evidence="11" id="KW-0812">Transmembrane</keyword>
<dbReference type="InterPro" id="IPR036388">
    <property type="entry name" value="WH-like_DNA-bd_sf"/>
</dbReference>
<dbReference type="EMBL" id="JASUBT010000001">
    <property type="protein sequence ID" value="MDL4934435.1"/>
    <property type="molecule type" value="Genomic_DNA"/>
</dbReference>
<dbReference type="InterPro" id="IPR027417">
    <property type="entry name" value="P-loop_NTPase"/>
</dbReference>
<evidence type="ECO:0000256" key="10">
    <source>
        <dbReference type="SAM" id="MobiDB-lite"/>
    </source>
</evidence>
<dbReference type="Pfam" id="PF01580">
    <property type="entry name" value="FtsK_SpoIIIE"/>
    <property type="match status" value="1"/>
</dbReference>
<dbReference type="InterPro" id="IPR003593">
    <property type="entry name" value="AAA+_ATPase"/>
</dbReference>
<evidence type="ECO:0000256" key="2">
    <source>
        <dbReference type="ARBA" id="ARBA00006474"/>
    </source>
</evidence>
<evidence type="ECO:0000256" key="1">
    <source>
        <dbReference type="ARBA" id="ARBA00004141"/>
    </source>
</evidence>
<evidence type="ECO:0000256" key="6">
    <source>
        <dbReference type="ARBA" id="ARBA00022840"/>
    </source>
</evidence>
<evidence type="ECO:0000313" key="17">
    <source>
        <dbReference type="Proteomes" id="UP000571857"/>
    </source>
</evidence>
<dbReference type="PANTHER" id="PTHR22683">
    <property type="entry name" value="SPORULATION PROTEIN RELATED"/>
    <property type="match status" value="1"/>
</dbReference>
<dbReference type="EMBL" id="JABXJK010000009">
    <property type="protein sequence ID" value="MBA0971696.1"/>
    <property type="molecule type" value="Genomic_DNA"/>
</dbReference>
<dbReference type="InterPro" id="IPR041027">
    <property type="entry name" value="FtsK_alpha"/>
</dbReference>
<feature type="region of interest" description="Disordered" evidence="10">
    <location>
        <begin position="276"/>
        <end position="303"/>
    </location>
</feature>
<proteinExistence type="inferred from homology"/>
<evidence type="ECO:0000256" key="5">
    <source>
        <dbReference type="ARBA" id="ARBA00022829"/>
    </source>
</evidence>
<keyword evidence="11" id="KW-0472">Membrane</keyword>
<keyword evidence="4 9" id="KW-0547">Nucleotide-binding</keyword>
<sequence length="798" mass="87803">MAQKKRAKKRKTKKQQKQQEKLILVGIGLLFILFSIFGFFHLGFLGTLIANGFRIIGGNTYQVLCLALAVYGGWLAIKTTEARFTSLRRVVGCVLIYLGILVILHAHLFNNVMNESPNVLQTTWSTLLDDIRRSQVSQNVGGGMVGAFFYRGTYFLVSQIGSYILAVLMIMIGGFLFSKMSSHELLEHLQHAGEKVQQWLEGSPEKQAAREERKAQKAAEKAAKKEAERSAVLAEIKEKNQVRPFTEEERAAQSEPDLSEIEPEQLSFVPIDHFQELPKTPPAASSSPASAQEKKESVEEMEDDGEVLEFEISEEAENRDYELPSAELLDSIPATDQSSEYKKIEQNIGVLEKTFQSFGVDAKVVKASLGPAVTKFEVQPAVGVKVSKIVGLTDDIALALAAKDVRMEAPIPGKSLIGIEVPNSAVSMVSFREVIEAQPDHPDKLLEVPLGRDISGRVQTADLTKMPHLLIAGSTGSGKSVAINGIITSILMRAKPHEVKLMMIDPKMVELNVYNGIPHLLTPVVTNPRKAAQALQKVVKEMEERYEKFAATGVRNITGYNELVINKNLEDGENRPILPFIVVIVDELADLMMVASNEVEDAIIRLAQMARAAGIHMILATQRPSVDVITGIIKANVPSRMAFAVSSGVDSRTIIDSNGAEKLLGRGDMLYLPMGENKPIRVQGAFISDHEVERVVSFVTEQQGANYEEKMMVTEEDTVSTSSGQPQDELFDDAKALVIEMQTASVSLLQRRFRIGYNRAARLVDELEDQGVVGPSEGSKPRKVLIEAAVEEVPGFDE</sequence>
<comment type="similarity">
    <text evidence="2">Belongs to the FtsK/SpoIIIE/SftA family.</text>
</comment>
<dbReference type="Gene3D" id="1.10.10.10">
    <property type="entry name" value="Winged helix-like DNA-binding domain superfamily/Winged helix DNA-binding domain"/>
    <property type="match status" value="1"/>
</dbReference>
<dbReference type="InterPro" id="IPR036390">
    <property type="entry name" value="WH_DNA-bd_sf"/>
</dbReference>
<evidence type="ECO:0000313" key="15">
    <source>
        <dbReference type="EMBL" id="QOG28555.1"/>
    </source>
</evidence>
<dbReference type="AlphaFoldDB" id="A0A2K3QST1"/>
<feature type="transmembrane region" description="Helical" evidence="11">
    <location>
        <begin position="89"/>
        <end position="109"/>
    </location>
</feature>
<dbReference type="PANTHER" id="PTHR22683:SF41">
    <property type="entry name" value="DNA TRANSLOCASE FTSK"/>
    <property type="match status" value="1"/>
</dbReference>
<evidence type="ECO:0000259" key="12">
    <source>
        <dbReference type="PROSITE" id="PS50901"/>
    </source>
</evidence>
<dbReference type="EMBL" id="CP050485">
    <property type="protein sequence ID" value="QOG28555.1"/>
    <property type="molecule type" value="Genomic_DNA"/>
</dbReference>
<dbReference type="Proteomes" id="UP000571857">
    <property type="component" value="Unassembled WGS sequence"/>
</dbReference>
<evidence type="ECO:0000313" key="13">
    <source>
        <dbReference type="EMBL" id="MBA0971696.1"/>
    </source>
</evidence>
<evidence type="ECO:0000256" key="7">
    <source>
        <dbReference type="ARBA" id="ARBA00023125"/>
    </source>
</evidence>
<organism evidence="14 18">
    <name type="scientific">Enterococcus gallinarum</name>
    <dbReference type="NCBI Taxonomy" id="1353"/>
    <lineage>
        <taxon>Bacteria</taxon>
        <taxon>Bacillati</taxon>
        <taxon>Bacillota</taxon>
        <taxon>Bacilli</taxon>
        <taxon>Lactobacillales</taxon>
        <taxon>Enterococcaceae</taxon>
        <taxon>Enterococcus</taxon>
    </lineage>
</organism>
<protein>
    <recommendedName>
        <fullName evidence="3">DNA translocase FtsK</fullName>
    </recommendedName>
</protein>
<keyword evidence="11" id="KW-1133">Transmembrane helix</keyword>
<evidence type="ECO:0000256" key="4">
    <source>
        <dbReference type="ARBA" id="ARBA00022741"/>
    </source>
</evidence>
<dbReference type="InterPro" id="IPR018541">
    <property type="entry name" value="Ftsk_gamma"/>
</dbReference>
<dbReference type="InterPro" id="IPR050206">
    <property type="entry name" value="FtsK/SpoIIIE/SftA"/>
</dbReference>
<comment type="subunit">
    <text evidence="8">Homohexamer. Forms a ring that surrounds DNA.</text>
</comment>
<keyword evidence="5" id="KW-0159">Chromosome partition</keyword>
<gene>
    <name evidence="15" type="ORF">EGM181_15455</name>
    <name evidence="13" type="ORF">HWH42_03660</name>
    <name evidence="14" type="ORF">QRX88_01735</name>
</gene>
<dbReference type="SUPFAM" id="SSF46785">
    <property type="entry name" value="Winged helix' DNA-binding domain"/>
    <property type="match status" value="1"/>
</dbReference>
<dbReference type="SMART" id="SM00382">
    <property type="entry name" value="AAA"/>
    <property type="match status" value="1"/>
</dbReference>
<keyword evidence="6 9" id="KW-0067">ATP-binding</keyword>
<dbReference type="Gene3D" id="3.30.980.40">
    <property type="match status" value="1"/>
</dbReference>
<dbReference type="RefSeq" id="WP_103301059.1">
    <property type="nucleotide sequence ID" value="NZ_CAKOCH010000001.1"/>
</dbReference>
<dbReference type="Gene3D" id="3.40.50.300">
    <property type="entry name" value="P-loop containing nucleotide triphosphate hydrolases"/>
    <property type="match status" value="1"/>
</dbReference>
<dbReference type="Proteomes" id="UP001241571">
    <property type="component" value="Unassembled WGS sequence"/>
</dbReference>
<feature type="transmembrane region" description="Helical" evidence="11">
    <location>
        <begin position="154"/>
        <end position="177"/>
    </location>
</feature>
<accession>A0A2K3QST1</accession>
<reference evidence="14 18" key="3">
    <citation type="submission" date="2023-06" db="EMBL/GenBank/DDBJ databases">
        <title>Acute promotion of culturable opportunistic pathogens and persistent increase of antibiotic resistance following antibiotic exposure in mouse gut microbiota.</title>
        <authorList>
            <person name="Li L."/>
            <person name="Wang B."/>
            <person name="Sun Y."/>
            <person name="Wang M."/>
            <person name="Xu H."/>
        </authorList>
    </citation>
    <scope>NUCLEOTIDE SEQUENCE [LARGE SCALE GENOMIC DNA]</scope>
    <source>
        <strain evidence="14 18">CRI2_2</strain>
    </source>
</reference>
<dbReference type="GO" id="GO:0005524">
    <property type="term" value="F:ATP binding"/>
    <property type="evidence" value="ECO:0007669"/>
    <property type="project" value="UniProtKB-UniRule"/>
</dbReference>